<gene>
    <name evidence="1" type="ORF">DOTSEDRAFT_127417</name>
</gene>
<dbReference type="AlphaFoldDB" id="N1PR96"/>
<reference evidence="1 2" key="2">
    <citation type="journal article" date="2012" name="PLoS Pathog.">
        <title>Diverse lifestyles and strategies of plant pathogenesis encoded in the genomes of eighteen Dothideomycetes fungi.</title>
        <authorList>
            <person name="Ohm R.A."/>
            <person name="Feau N."/>
            <person name="Henrissat B."/>
            <person name="Schoch C.L."/>
            <person name="Horwitz B.A."/>
            <person name="Barry K.W."/>
            <person name="Condon B.J."/>
            <person name="Copeland A.C."/>
            <person name="Dhillon B."/>
            <person name="Glaser F."/>
            <person name="Hesse C.N."/>
            <person name="Kosti I."/>
            <person name="LaButti K."/>
            <person name="Lindquist E.A."/>
            <person name="Lucas S."/>
            <person name="Salamov A.A."/>
            <person name="Bradshaw R.E."/>
            <person name="Ciuffetti L."/>
            <person name="Hamelin R.C."/>
            <person name="Kema G.H.J."/>
            <person name="Lawrence C."/>
            <person name="Scott J.A."/>
            <person name="Spatafora J.W."/>
            <person name="Turgeon B.G."/>
            <person name="de Wit P.J.G.M."/>
            <person name="Zhong S."/>
            <person name="Goodwin S.B."/>
            <person name="Grigoriev I.V."/>
        </authorList>
    </citation>
    <scope>NUCLEOTIDE SEQUENCE [LARGE SCALE GENOMIC DNA]</scope>
    <source>
        <strain evidence="2">NZE10 / CBS 128990</strain>
    </source>
</reference>
<evidence type="ECO:0000313" key="1">
    <source>
        <dbReference type="EMBL" id="EME44944.1"/>
    </source>
</evidence>
<organism evidence="1 2">
    <name type="scientific">Dothistroma septosporum (strain NZE10 / CBS 128990)</name>
    <name type="common">Red band needle blight fungus</name>
    <name type="synonym">Mycosphaerella pini</name>
    <dbReference type="NCBI Taxonomy" id="675120"/>
    <lineage>
        <taxon>Eukaryota</taxon>
        <taxon>Fungi</taxon>
        <taxon>Dikarya</taxon>
        <taxon>Ascomycota</taxon>
        <taxon>Pezizomycotina</taxon>
        <taxon>Dothideomycetes</taxon>
        <taxon>Dothideomycetidae</taxon>
        <taxon>Mycosphaerellales</taxon>
        <taxon>Mycosphaerellaceae</taxon>
        <taxon>Dothistroma</taxon>
    </lineage>
</organism>
<accession>N1PR96</accession>
<dbReference type="InterPro" id="IPR038883">
    <property type="entry name" value="AN11006-like"/>
</dbReference>
<reference evidence="2" key="1">
    <citation type="journal article" date="2012" name="PLoS Genet.">
        <title>The genomes of the fungal plant pathogens Cladosporium fulvum and Dothistroma septosporum reveal adaptation to different hosts and lifestyles but also signatures of common ancestry.</title>
        <authorList>
            <person name="de Wit P.J.G.M."/>
            <person name="van der Burgt A."/>
            <person name="Oekmen B."/>
            <person name="Stergiopoulos I."/>
            <person name="Abd-Elsalam K.A."/>
            <person name="Aerts A.L."/>
            <person name="Bahkali A.H."/>
            <person name="Beenen H.G."/>
            <person name="Chettri P."/>
            <person name="Cox M.P."/>
            <person name="Datema E."/>
            <person name="de Vries R.P."/>
            <person name="Dhillon B."/>
            <person name="Ganley A.R."/>
            <person name="Griffiths S.A."/>
            <person name="Guo Y."/>
            <person name="Hamelin R.C."/>
            <person name="Henrissat B."/>
            <person name="Kabir M.S."/>
            <person name="Jashni M.K."/>
            <person name="Kema G."/>
            <person name="Klaubauf S."/>
            <person name="Lapidus A."/>
            <person name="Levasseur A."/>
            <person name="Lindquist E."/>
            <person name="Mehrabi R."/>
            <person name="Ohm R.A."/>
            <person name="Owen T.J."/>
            <person name="Salamov A."/>
            <person name="Schwelm A."/>
            <person name="Schijlen E."/>
            <person name="Sun H."/>
            <person name="van den Burg H.A."/>
            <person name="van Ham R.C.H.J."/>
            <person name="Zhang S."/>
            <person name="Goodwin S.B."/>
            <person name="Grigoriev I.V."/>
            <person name="Collemare J."/>
            <person name="Bradshaw R.E."/>
        </authorList>
    </citation>
    <scope>NUCLEOTIDE SEQUENCE [LARGE SCALE GENOMIC DNA]</scope>
    <source>
        <strain evidence="2">NZE10 / CBS 128990</strain>
    </source>
</reference>
<evidence type="ECO:0000313" key="2">
    <source>
        <dbReference type="Proteomes" id="UP000016933"/>
    </source>
</evidence>
<keyword evidence="2" id="KW-1185">Reference proteome</keyword>
<dbReference type="HOGENOM" id="CLU_063098_0_0_1"/>
<dbReference type="EMBL" id="KB446538">
    <property type="protein sequence ID" value="EME44944.1"/>
    <property type="molecule type" value="Genomic_DNA"/>
</dbReference>
<dbReference type="PANTHER" id="PTHR42085:SF1">
    <property type="entry name" value="F-BOX DOMAIN-CONTAINING PROTEIN"/>
    <property type="match status" value="1"/>
</dbReference>
<sequence>MPPVDSWKPLSFSSLPAELRIHILEQVFAKDSRPHDGLLGQNGVNGIQLDEQYAAADKLNVLLTCQQFYHDGCLLAFSHTNFVVSNMFFEIPQRLSVLHPKQVEAIRSIAFVADSRHFKKLLGWGEHPFGMPSLHLGTLTIVLHRSSRWHYLFDFTADIVRLLRQLEGVKRFVILRNAALVKGSLKTWYNRLVALILKTDHHERYERSPPVPEKTWWAWRFDEVAQSIILDARPSKPIVDEESYMQQVLPLMEELKTSIENEEWNPDPRSRYMYY</sequence>
<dbReference type="eggNOG" id="ENOG502TE27">
    <property type="taxonomic scope" value="Eukaryota"/>
</dbReference>
<protein>
    <recommendedName>
        <fullName evidence="3">F-box domain-containing protein</fullName>
    </recommendedName>
</protein>
<dbReference type="Proteomes" id="UP000016933">
    <property type="component" value="Unassembled WGS sequence"/>
</dbReference>
<evidence type="ECO:0008006" key="3">
    <source>
        <dbReference type="Google" id="ProtNLM"/>
    </source>
</evidence>
<proteinExistence type="predicted"/>
<dbReference type="OrthoDB" id="3786918at2759"/>
<dbReference type="OMA" id="RSSRWHY"/>
<dbReference type="PANTHER" id="PTHR42085">
    <property type="entry name" value="F-BOX DOMAIN-CONTAINING PROTEIN"/>
    <property type="match status" value="1"/>
</dbReference>
<name>N1PR96_DOTSN</name>